<evidence type="ECO:0000313" key="3">
    <source>
        <dbReference type="Proteomes" id="UP000247702"/>
    </source>
</evidence>
<evidence type="ECO:0000313" key="2">
    <source>
        <dbReference type="EMBL" id="GES79906.1"/>
    </source>
</evidence>
<name>A0A2Z6S1G0_9GLOM</name>
<comment type="caution">
    <text evidence="1">The sequence shown here is derived from an EMBL/GenBank/DDBJ whole genome shotgun (WGS) entry which is preliminary data.</text>
</comment>
<dbReference type="EMBL" id="BEXD01003860">
    <property type="protein sequence ID" value="GBC02960.1"/>
    <property type="molecule type" value="Genomic_DNA"/>
</dbReference>
<sequence>MKNIIIISVNDFLNEADRNNIRNLDSPEIQDAARGLKIQNFKFWTGKDLLKLNVDFEGNRLKVCDEVIKNEALESIWRTWPNIEHQFSTLADEINKNNINKIKARDDSLSRIYQLRQQDVSKNSLEDYFFNGVNLDGHTEFGCLSSPSFYTNTP</sequence>
<proteinExistence type="predicted"/>
<evidence type="ECO:0000313" key="1">
    <source>
        <dbReference type="EMBL" id="GBC02960.1"/>
    </source>
</evidence>
<dbReference type="EMBL" id="BLAL01000046">
    <property type="protein sequence ID" value="GES79906.1"/>
    <property type="molecule type" value="Genomic_DNA"/>
</dbReference>
<reference evidence="2" key="2">
    <citation type="submission" date="2019-10" db="EMBL/GenBank/DDBJ databases">
        <title>Conservation and host-specific expression of non-tandemly repeated heterogenous ribosome RNA gene in arbuscular mycorrhizal fungi.</title>
        <authorList>
            <person name="Maeda T."/>
            <person name="Kobayashi Y."/>
            <person name="Nakagawa T."/>
            <person name="Ezawa T."/>
            <person name="Yamaguchi K."/>
            <person name="Bino T."/>
            <person name="Nishimoto Y."/>
            <person name="Shigenobu S."/>
            <person name="Kawaguchi M."/>
        </authorList>
    </citation>
    <scope>NUCLEOTIDE SEQUENCE</scope>
    <source>
        <strain evidence="2">HR1</strain>
    </source>
</reference>
<accession>A0A2Z6S1G0</accession>
<dbReference type="OrthoDB" id="2320286at2759"/>
<keyword evidence="3" id="KW-1185">Reference proteome</keyword>
<organism evidence="1 3">
    <name type="scientific">Rhizophagus clarus</name>
    <dbReference type="NCBI Taxonomy" id="94130"/>
    <lineage>
        <taxon>Eukaryota</taxon>
        <taxon>Fungi</taxon>
        <taxon>Fungi incertae sedis</taxon>
        <taxon>Mucoromycota</taxon>
        <taxon>Glomeromycotina</taxon>
        <taxon>Glomeromycetes</taxon>
        <taxon>Glomerales</taxon>
        <taxon>Glomeraceae</taxon>
        <taxon>Rhizophagus</taxon>
    </lineage>
</organism>
<dbReference type="AlphaFoldDB" id="A0A2Z6S1G0"/>
<dbReference type="Proteomes" id="UP000615446">
    <property type="component" value="Unassembled WGS sequence"/>
</dbReference>
<gene>
    <name evidence="2" type="ORF">RCL2_000720300</name>
    <name evidence="1" type="ORF">RclHR1_04900003</name>
</gene>
<protein>
    <submittedName>
        <fullName evidence="1">Uncharacterized protein</fullName>
    </submittedName>
</protein>
<dbReference type="Proteomes" id="UP000247702">
    <property type="component" value="Unassembled WGS sequence"/>
</dbReference>
<reference evidence="1 3" key="1">
    <citation type="submission" date="2017-11" db="EMBL/GenBank/DDBJ databases">
        <title>The genome of Rhizophagus clarus HR1 reveals common genetic basis of auxotrophy among arbuscular mycorrhizal fungi.</title>
        <authorList>
            <person name="Kobayashi Y."/>
        </authorList>
    </citation>
    <scope>NUCLEOTIDE SEQUENCE [LARGE SCALE GENOMIC DNA]</scope>
    <source>
        <strain evidence="1 3">HR1</strain>
    </source>
</reference>